<name>A0ABT1WAH1_9PROT</name>
<dbReference type="Proteomes" id="UP001524587">
    <property type="component" value="Unassembled WGS sequence"/>
</dbReference>
<protein>
    <recommendedName>
        <fullName evidence="3">Sce7726 family protein</fullName>
    </recommendedName>
</protein>
<dbReference type="EMBL" id="JAMSKV010000017">
    <property type="protein sequence ID" value="MCQ8279881.1"/>
    <property type="molecule type" value="Genomic_DNA"/>
</dbReference>
<accession>A0ABT1WAH1</accession>
<comment type="caution">
    <text evidence="1">The sequence shown here is derived from an EMBL/GenBank/DDBJ whole genome shotgun (WGS) entry which is preliminary data.</text>
</comment>
<reference evidence="1 2" key="1">
    <citation type="submission" date="2022-06" db="EMBL/GenBank/DDBJ databases">
        <title>Endosaccharibacter gen. nov., sp. nov., endophytic bacteria isolated from sugarcane.</title>
        <authorList>
            <person name="Pitiwittayakul N."/>
            <person name="Yukphan P."/>
            <person name="Charoenyingcharoen P."/>
            <person name="Tanasupawat S."/>
        </authorList>
    </citation>
    <scope>NUCLEOTIDE SEQUENCE [LARGE SCALE GENOMIC DNA]</scope>
    <source>
        <strain evidence="1 2">KSS8</strain>
    </source>
</reference>
<evidence type="ECO:0000313" key="1">
    <source>
        <dbReference type="EMBL" id="MCQ8279881.1"/>
    </source>
</evidence>
<evidence type="ECO:0008006" key="3">
    <source>
        <dbReference type="Google" id="ProtNLM"/>
    </source>
</evidence>
<gene>
    <name evidence="1" type="ORF">NFI95_15660</name>
</gene>
<keyword evidence="2" id="KW-1185">Reference proteome</keyword>
<evidence type="ECO:0000313" key="2">
    <source>
        <dbReference type="Proteomes" id="UP001524587"/>
    </source>
</evidence>
<sequence>MTQHQRPGVSDLGAVPTVRKLSNRSSEELAMREMLVPWMRQRWPGARIIHELPLRYSTNRIDLAAVTETEINAVEIKSSRDVADRLEQQIRAFAPISARVIVALAPKWNEQLPPVRKTLRCGGTTYSPQRTPVQATIHKIGASHVETWTVAVDASSMERTEGGYVTNDHPWAYQMLHILHVAELWQVASRHQVYLHGKSPTHATIVRDCCHALTGAQVKRAVCAALRAREAFCGGTDPAVPLPPVGAVA</sequence>
<dbReference type="RefSeq" id="WP_422865370.1">
    <property type="nucleotide sequence ID" value="NZ_JAMSKV010000017.1"/>
</dbReference>
<organism evidence="1 2">
    <name type="scientific">Endosaccharibacter trunci</name>
    <dbReference type="NCBI Taxonomy" id="2812733"/>
    <lineage>
        <taxon>Bacteria</taxon>
        <taxon>Pseudomonadati</taxon>
        <taxon>Pseudomonadota</taxon>
        <taxon>Alphaproteobacteria</taxon>
        <taxon>Acetobacterales</taxon>
        <taxon>Acetobacteraceae</taxon>
        <taxon>Endosaccharibacter</taxon>
    </lineage>
</organism>
<proteinExistence type="predicted"/>